<dbReference type="Gene3D" id="1.10.260.40">
    <property type="entry name" value="lambda repressor-like DNA-binding domains"/>
    <property type="match status" value="1"/>
</dbReference>
<accession>A0ABU7M1M4</accession>
<sequence>MAKVTKHTKAAFGSDFDDFLRDEEIYEEVQSAAIKRVVAWQLAEEMRKQSITKVEMARRMQTSRSQLDRLLDPDNDRIELATLGRAARALGRELQIGLT</sequence>
<dbReference type="Proteomes" id="UP001310692">
    <property type="component" value="Unassembled WGS sequence"/>
</dbReference>
<name>A0ABU7M1M4_9PROT</name>
<gene>
    <name evidence="1" type="ORF">V0U35_13655</name>
</gene>
<dbReference type="InterPro" id="IPR010982">
    <property type="entry name" value="Lambda_DNA-bd_dom_sf"/>
</dbReference>
<keyword evidence="2" id="KW-1185">Reference proteome</keyword>
<organism evidence="1 2">
    <name type="scientific">Hyphobacterium marinum</name>
    <dbReference type="NCBI Taxonomy" id="3116574"/>
    <lineage>
        <taxon>Bacteria</taxon>
        <taxon>Pseudomonadati</taxon>
        <taxon>Pseudomonadota</taxon>
        <taxon>Alphaproteobacteria</taxon>
        <taxon>Maricaulales</taxon>
        <taxon>Maricaulaceae</taxon>
        <taxon>Hyphobacterium</taxon>
    </lineage>
</organism>
<evidence type="ECO:0000313" key="1">
    <source>
        <dbReference type="EMBL" id="MEE2567723.1"/>
    </source>
</evidence>
<dbReference type="SUPFAM" id="SSF47413">
    <property type="entry name" value="lambda repressor-like DNA-binding domains"/>
    <property type="match status" value="1"/>
</dbReference>
<dbReference type="RefSeq" id="WP_330197310.1">
    <property type="nucleotide sequence ID" value="NZ_JAZDRO010000009.1"/>
</dbReference>
<evidence type="ECO:0008006" key="3">
    <source>
        <dbReference type="Google" id="ProtNLM"/>
    </source>
</evidence>
<comment type="caution">
    <text evidence="1">The sequence shown here is derived from an EMBL/GenBank/DDBJ whole genome shotgun (WGS) entry which is preliminary data.</text>
</comment>
<reference evidence="1 2" key="1">
    <citation type="submission" date="2024-01" db="EMBL/GenBank/DDBJ databases">
        <title>Hyphobacterium bacterium isolated from marine sediment.</title>
        <authorList>
            <person name="Zhao S."/>
        </authorList>
    </citation>
    <scope>NUCLEOTIDE SEQUENCE [LARGE SCALE GENOMIC DNA]</scope>
    <source>
        <strain evidence="1 2">Y60-23</strain>
    </source>
</reference>
<evidence type="ECO:0000313" key="2">
    <source>
        <dbReference type="Proteomes" id="UP001310692"/>
    </source>
</evidence>
<dbReference type="EMBL" id="JAZDRO010000009">
    <property type="protein sequence ID" value="MEE2567723.1"/>
    <property type="molecule type" value="Genomic_DNA"/>
</dbReference>
<proteinExistence type="predicted"/>
<protein>
    <recommendedName>
        <fullName evidence="3">Fis family transcriptional regulator</fullName>
    </recommendedName>
</protein>